<gene>
    <name evidence="1" type="ORF">LCGC14_2675910</name>
</gene>
<feature type="non-terminal residue" evidence="1">
    <location>
        <position position="108"/>
    </location>
</feature>
<protein>
    <submittedName>
        <fullName evidence="1">Uncharacterized protein</fullName>
    </submittedName>
</protein>
<comment type="caution">
    <text evidence="1">The sequence shown here is derived from an EMBL/GenBank/DDBJ whole genome shotgun (WGS) entry which is preliminary data.</text>
</comment>
<name>A0A0F8ZMQ8_9ZZZZ</name>
<dbReference type="AlphaFoldDB" id="A0A0F8ZMQ8"/>
<accession>A0A0F8ZMQ8</accession>
<sequence>MPTGRPVYQGDATAVVGIQTITKGDAPADTAVVYTITAKNRQGQTNKVTTASTVADTSTSAVCSAIATALQAAKTAGDQPWDEVTAETTTSTALVRITSDSAGVPFFI</sequence>
<reference evidence="1" key="1">
    <citation type="journal article" date="2015" name="Nature">
        <title>Complex archaea that bridge the gap between prokaryotes and eukaryotes.</title>
        <authorList>
            <person name="Spang A."/>
            <person name="Saw J.H."/>
            <person name="Jorgensen S.L."/>
            <person name="Zaremba-Niedzwiedzka K."/>
            <person name="Martijn J."/>
            <person name="Lind A.E."/>
            <person name="van Eijk R."/>
            <person name="Schleper C."/>
            <person name="Guy L."/>
            <person name="Ettema T.J."/>
        </authorList>
    </citation>
    <scope>NUCLEOTIDE SEQUENCE</scope>
</reference>
<proteinExistence type="predicted"/>
<evidence type="ECO:0000313" key="1">
    <source>
        <dbReference type="EMBL" id="KKK95128.1"/>
    </source>
</evidence>
<dbReference type="EMBL" id="LAZR01047048">
    <property type="protein sequence ID" value="KKK95128.1"/>
    <property type="molecule type" value="Genomic_DNA"/>
</dbReference>
<organism evidence="1">
    <name type="scientific">marine sediment metagenome</name>
    <dbReference type="NCBI Taxonomy" id="412755"/>
    <lineage>
        <taxon>unclassified sequences</taxon>
        <taxon>metagenomes</taxon>
        <taxon>ecological metagenomes</taxon>
    </lineage>
</organism>